<dbReference type="AlphaFoldDB" id="A0AAJ0HXP7"/>
<dbReference type="Proteomes" id="UP001275084">
    <property type="component" value="Unassembled WGS sequence"/>
</dbReference>
<evidence type="ECO:0000313" key="2">
    <source>
        <dbReference type="Proteomes" id="UP001275084"/>
    </source>
</evidence>
<protein>
    <submittedName>
        <fullName evidence="1">Uncharacterized protein</fullName>
    </submittedName>
</protein>
<accession>A0AAJ0HXP7</accession>
<dbReference type="EMBL" id="JAUIQD010000001">
    <property type="protein sequence ID" value="KAK3364596.1"/>
    <property type="molecule type" value="Genomic_DNA"/>
</dbReference>
<evidence type="ECO:0000313" key="1">
    <source>
        <dbReference type="EMBL" id="KAK3364596.1"/>
    </source>
</evidence>
<reference evidence="1" key="2">
    <citation type="submission" date="2023-06" db="EMBL/GenBank/DDBJ databases">
        <authorList>
            <consortium name="Lawrence Berkeley National Laboratory"/>
            <person name="Haridas S."/>
            <person name="Hensen N."/>
            <person name="Bonometti L."/>
            <person name="Westerberg I."/>
            <person name="Brannstrom I.O."/>
            <person name="Guillou S."/>
            <person name="Cros-Aarteil S."/>
            <person name="Calhoun S."/>
            <person name="Kuo A."/>
            <person name="Mondo S."/>
            <person name="Pangilinan J."/>
            <person name="Riley R."/>
            <person name="Labutti K."/>
            <person name="Andreopoulos B."/>
            <person name="Lipzen A."/>
            <person name="Chen C."/>
            <person name="Yanf M."/>
            <person name="Daum C."/>
            <person name="Ng V."/>
            <person name="Clum A."/>
            <person name="Steindorff A."/>
            <person name="Ohm R."/>
            <person name="Martin F."/>
            <person name="Silar P."/>
            <person name="Natvig D."/>
            <person name="Lalanne C."/>
            <person name="Gautier V."/>
            <person name="Ament-Velasquez S.L."/>
            <person name="Kruys A."/>
            <person name="Hutchinson M.I."/>
            <person name="Powell A.J."/>
            <person name="Barry K."/>
            <person name="Miller A.N."/>
            <person name="Grigoriev I.V."/>
            <person name="Debuchy R."/>
            <person name="Gladieux P."/>
            <person name="Thoren M.H."/>
            <person name="Johannesson H."/>
        </authorList>
    </citation>
    <scope>NUCLEOTIDE SEQUENCE</scope>
    <source>
        <strain evidence="1">CBS 955.72</strain>
    </source>
</reference>
<sequence length="283" mass="32639">MPQLDEITYSRDVCVAAIRDYYQFLTKLYLNPSDVISPPPEGWPSITASTLEELDKTEEVISLLRHLPYISEPPSYRSKSQAIPYCYFADWQELAGQIRDGGTEAEGVRIMTEMFLPDEDMVPPHVVGLTFGGRDNTIFLLDTELGVVYWVQCPADIGRHDEFWYERQVHDDAEDHAPENEAAWRGDSPAWPVADFFELLKDQYRKLRFLPLSSRTVIDVWSRLGPGTEGLIPMVRDIYREHAWPDLEGYRKRECLEAVQAGLRERYPRHADRPEEGGEDESE</sequence>
<organism evidence="1 2">
    <name type="scientific">Lasiosphaeria hispida</name>
    <dbReference type="NCBI Taxonomy" id="260671"/>
    <lineage>
        <taxon>Eukaryota</taxon>
        <taxon>Fungi</taxon>
        <taxon>Dikarya</taxon>
        <taxon>Ascomycota</taxon>
        <taxon>Pezizomycotina</taxon>
        <taxon>Sordariomycetes</taxon>
        <taxon>Sordariomycetidae</taxon>
        <taxon>Sordariales</taxon>
        <taxon>Lasiosphaeriaceae</taxon>
        <taxon>Lasiosphaeria</taxon>
    </lineage>
</organism>
<reference evidence="1" key="1">
    <citation type="journal article" date="2023" name="Mol. Phylogenet. Evol.">
        <title>Genome-scale phylogeny and comparative genomics of the fungal order Sordariales.</title>
        <authorList>
            <person name="Hensen N."/>
            <person name="Bonometti L."/>
            <person name="Westerberg I."/>
            <person name="Brannstrom I.O."/>
            <person name="Guillou S."/>
            <person name="Cros-Aarteil S."/>
            <person name="Calhoun S."/>
            <person name="Haridas S."/>
            <person name="Kuo A."/>
            <person name="Mondo S."/>
            <person name="Pangilinan J."/>
            <person name="Riley R."/>
            <person name="LaButti K."/>
            <person name="Andreopoulos B."/>
            <person name="Lipzen A."/>
            <person name="Chen C."/>
            <person name="Yan M."/>
            <person name="Daum C."/>
            <person name="Ng V."/>
            <person name="Clum A."/>
            <person name="Steindorff A."/>
            <person name="Ohm R.A."/>
            <person name="Martin F."/>
            <person name="Silar P."/>
            <person name="Natvig D.O."/>
            <person name="Lalanne C."/>
            <person name="Gautier V."/>
            <person name="Ament-Velasquez S.L."/>
            <person name="Kruys A."/>
            <person name="Hutchinson M.I."/>
            <person name="Powell A.J."/>
            <person name="Barry K."/>
            <person name="Miller A.N."/>
            <person name="Grigoriev I.V."/>
            <person name="Debuchy R."/>
            <person name="Gladieux P."/>
            <person name="Hiltunen Thoren M."/>
            <person name="Johannesson H."/>
        </authorList>
    </citation>
    <scope>NUCLEOTIDE SEQUENCE</scope>
    <source>
        <strain evidence="1">CBS 955.72</strain>
    </source>
</reference>
<comment type="caution">
    <text evidence="1">The sequence shown here is derived from an EMBL/GenBank/DDBJ whole genome shotgun (WGS) entry which is preliminary data.</text>
</comment>
<proteinExistence type="predicted"/>
<keyword evidence="2" id="KW-1185">Reference proteome</keyword>
<gene>
    <name evidence="1" type="ORF">B0T25DRAFT_69661</name>
</gene>
<name>A0AAJ0HXP7_9PEZI</name>